<gene>
    <name evidence="1" type="ORF">AVEN_233769_1</name>
</gene>
<evidence type="ECO:0000313" key="2">
    <source>
        <dbReference type="Proteomes" id="UP000499080"/>
    </source>
</evidence>
<sequence length="103" mass="11758">MHELISSSFLVVVPFFAETEVTTDREVIVKIEIRLFAGIIVVSEKTANLKNAFSLAIFKETKTAKNRRDMFFAADITSPDHSRPDIKDLLSGRHQFWLVFNPC</sequence>
<keyword evidence="2" id="KW-1185">Reference proteome</keyword>
<reference evidence="1 2" key="1">
    <citation type="journal article" date="2019" name="Sci. Rep.">
        <title>Orb-weaving spider Araneus ventricosus genome elucidates the spidroin gene catalogue.</title>
        <authorList>
            <person name="Kono N."/>
            <person name="Nakamura H."/>
            <person name="Ohtoshi R."/>
            <person name="Moran D.A.P."/>
            <person name="Shinohara A."/>
            <person name="Yoshida Y."/>
            <person name="Fujiwara M."/>
            <person name="Mori M."/>
            <person name="Tomita M."/>
            <person name="Arakawa K."/>
        </authorList>
    </citation>
    <scope>NUCLEOTIDE SEQUENCE [LARGE SCALE GENOMIC DNA]</scope>
</reference>
<evidence type="ECO:0000313" key="1">
    <source>
        <dbReference type="EMBL" id="GBN62926.1"/>
    </source>
</evidence>
<protein>
    <submittedName>
        <fullName evidence="1">Uncharacterized protein</fullName>
    </submittedName>
</protein>
<organism evidence="1 2">
    <name type="scientific">Araneus ventricosus</name>
    <name type="common">Orbweaver spider</name>
    <name type="synonym">Epeira ventricosa</name>
    <dbReference type="NCBI Taxonomy" id="182803"/>
    <lineage>
        <taxon>Eukaryota</taxon>
        <taxon>Metazoa</taxon>
        <taxon>Ecdysozoa</taxon>
        <taxon>Arthropoda</taxon>
        <taxon>Chelicerata</taxon>
        <taxon>Arachnida</taxon>
        <taxon>Araneae</taxon>
        <taxon>Araneomorphae</taxon>
        <taxon>Entelegynae</taxon>
        <taxon>Araneoidea</taxon>
        <taxon>Araneidae</taxon>
        <taxon>Araneus</taxon>
    </lineage>
</organism>
<dbReference type="Proteomes" id="UP000499080">
    <property type="component" value="Unassembled WGS sequence"/>
</dbReference>
<proteinExistence type="predicted"/>
<comment type="caution">
    <text evidence="1">The sequence shown here is derived from an EMBL/GenBank/DDBJ whole genome shotgun (WGS) entry which is preliminary data.</text>
</comment>
<name>A0A4Y2QI32_ARAVE</name>
<dbReference type="AlphaFoldDB" id="A0A4Y2QI32"/>
<dbReference type="OrthoDB" id="10415571at2759"/>
<accession>A0A4Y2QI32</accession>
<dbReference type="EMBL" id="BGPR01013940">
    <property type="protein sequence ID" value="GBN62926.1"/>
    <property type="molecule type" value="Genomic_DNA"/>
</dbReference>